<dbReference type="Proteomes" id="UP000248706">
    <property type="component" value="Unassembled WGS sequence"/>
</dbReference>
<reference evidence="2 3" key="1">
    <citation type="submission" date="2016-08" db="EMBL/GenBank/DDBJ databases">
        <title>Analysis of Carbohydrate Active Enzymes in Thermogemmatispora T81 Reveals Carbohydrate Degradation Ability.</title>
        <authorList>
            <person name="Tomazini A."/>
            <person name="Lal S."/>
            <person name="Stott M."/>
            <person name="Henrissat B."/>
            <person name="Polikarpov I."/>
            <person name="Sparling R."/>
            <person name="Levin D.B."/>
        </authorList>
    </citation>
    <scope>NUCLEOTIDE SEQUENCE [LARGE SCALE GENOMIC DNA]</scope>
    <source>
        <strain evidence="2 3">T81</strain>
    </source>
</reference>
<gene>
    <name evidence="2" type="ORF">A4R35_20250</name>
</gene>
<name>A0A328VM28_9CHLR</name>
<evidence type="ECO:0000313" key="2">
    <source>
        <dbReference type="EMBL" id="RAQ97881.1"/>
    </source>
</evidence>
<organism evidence="2 3">
    <name type="scientific">Thermogemmatispora tikiterensis</name>
    <dbReference type="NCBI Taxonomy" id="1825093"/>
    <lineage>
        <taxon>Bacteria</taxon>
        <taxon>Bacillati</taxon>
        <taxon>Chloroflexota</taxon>
        <taxon>Ktedonobacteria</taxon>
        <taxon>Thermogemmatisporales</taxon>
        <taxon>Thermogemmatisporaceae</taxon>
        <taxon>Thermogemmatispora</taxon>
    </lineage>
</organism>
<dbReference type="AlphaFoldDB" id="A0A328VM28"/>
<proteinExistence type="predicted"/>
<comment type="caution">
    <text evidence="2">The sequence shown here is derived from an EMBL/GenBank/DDBJ whole genome shotgun (WGS) entry which is preliminary data.</text>
</comment>
<keyword evidence="3" id="KW-1185">Reference proteome</keyword>
<evidence type="ECO:0000313" key="3">
    <source>
        <dbReference type="Proteomes" id="UP000248706"/>
    </source>
</evidence>
<sequence length="65" mass="7045">MGCLVWANPPHEQLTIFSGGAERGEAATLEAHQLLASVVPKKSLSRPRPVREPVQINPAGEMGWK</sequence>
<accession>A0A328VM28</accession>
<protein>
    <submittedName>
        <fullName evidence="2">Uncharacterized protein</fullName>
    </submittedName>
</protein>
<feature type="region of interest" description="Disordered" evidence="1">
    <location>
        <begin position="46"/>
        <end position="65"/>
    </location>
</feature>
<dbReference type="EMBL" id="MCIF01000002">
    <property type="protein sequence ID" value="RAQ97881.1"/>
    <property type="molecule type" value="Genomic_DNA"/>
</dbReference>
<evidence type="ECO:0000256" key="1">
    <source>
        <dbReference type="SAM" id="MobiDB-lite"/>
    </source>
</evidence>